<dbReference type="SUPFAM" id="SSF49299">
    <property type="entry name" value="PKD domain"/>
    <property type="match status" value="1"/>
</dbReference>
<evidence type="ECO:0000313" key="2">
    <source>
        <dbReference type="EMBL" id="SFM26414.1"/>
    </source>
</evidence>
<dbReference type="Proteomes" id="UP000198535">
    <property type="component" value="Unassembled WGS sequence"/>
</dbReference>
<keyword evidence="3" id="KW-1185">Reference proteome</keyword>
<dbReference type="PROSITE" id="PS50093">
    <property type="entry name" value="PKD"/>
    <property type="match status" value="1"/>
</dbReference>
<dbReference type="InterPro" id="IPR002372">
    <property type="entry name" value="PQQ_rpt_dom"/>
</dbReference>
<protein>
    <submittedName>
        <fullName evidence="2">Outer membrane protein assembly factor BamB, contains PQQ-like beta-propeller repeat</fullName>
    </submittedName>
</protein>
<dbReference type="SMART" id="SM00564">
    <property type="entry name" value="PQQ"/>
    <property type="match status" value="4"/>
</dbReference>
<dbReference type="InterPro" id="IPR013783">
    <property type="entry name" value="Ig-like_fold"/>
</dbReference>
<dbReference type="RefSeq" id="WP_091932999.1">
    <property type="nucleotide sequence ID" value="NZ_FOUJ01000001.1"/>
</dbReference>
<dbReference type="InterPro" id="IPR015943">
    <property type="entry name" value="WD40/YVTN_repeat-like_dom_sf"/>
</dbReference>
<dbReference type="Gene3D" id="2.40.10.480">
    <property type="match status" value="1"/>
</dbReference>
<dbReference type="CDD" id="cd00146">
    <property type="entry name" value="PKD"/>
    <property type="match status" value="1"/>
</dbReference>
<name>A0A1I4PF75_9EURY</name>
<accession>A0A1I4PF75</accession>
<gene>
    <name evidence="2" type="ORF">SAMN04488696_0621</name>
</gene>
<dbReference type="OrthoDB" id="136681at2157"/>
<dbReference type="InterPro" id="IPR011047">
    <property type="entry name" value="Quinoprotein_ADH-like_sf"/>
</dbReference>
<dbReference type="InterPro" id="IPR000601">
    <property type="entry name" value="PKD_dom"/>
</dbReference>
<dbReference type="AlphaFoldDB" id="A0A1I4PF75"/>
<sequence>MTNTRLWLVSLAIFTLLPYCVSASDWTQFQHDTYNSGTSMDKAPITYPDLNLSWDYTFSGTAGLSNVYSPPLVVNDTVYAVTPDGSVSAINKRTGIEKWSISLGYIGYQLGAPAFGNSTLFIPTYTGKIFTIDAENGNVAWNISHGGKWGFTPVTYDEHRIFFGYCSDWEGTEGKYYCYYDNGTKGWERDSTTTGGYYWAGATVVGDFLIFGDSEGFLTSVYKEKGTLRDEINVASVFGLSDIGSIKSSVSYNEMNSKLYFTSEGASKGYLLSIVFNEDGTFDVYDKCSVEILPSTSTPAYYNGRVYAGSGDHDTGGKLYCFNGSDLSEIWEYVPNGGIKASPVISTAYDDGEGEVYIYFTTNTDKGRAYCLRDHSDNNASEEVWYYQPPSDKYQYILQGVAISDGWLYFGNDGGYLFGLATEESIKIAAFEAEPSSGIAPLTVQFNDTSIGAVSWEWDVDGDGEVDHYDQNPVHVYTVPGKYTVSINVTSSNRNDMLVMEDYIYVGDDWNPWNDEDSEGIPDGSYITIDEVIEAYNCWRYDDVSDTGYDVSIDDVIEMYNAWRFNVAM</sequence>
<dbReference type="Gene3D" id="2.60.40.10">
    <property type="entry name" value="Immunoglobulins"/>
    <property type="match status" value="1"/>
</dbReference>
<dbReference type="EMBL" id="FOUJ01000001">
    <property type="protein sequence ID" value="SFM26414.1"/>
    <property type="molecule type" value="Genomic_DNA"/>
</dbReference>
<reference evidence="3" key="1">
    <citation type="submission" date="2016-10" db="EMBL/GenBank/DDBJ databases">
        <authorList>
            <person name="Varghese N."/>
            <person name="Submissions S."/>
        </authorList>
    </citation>
    <scope>NUCLEOTIDE SEQUENCE [LARGE SCALE GENOMIC DNA]</scope>
    <source>
        <strain evidence="3">Mob M</strain>
    </source>
</reference>
<dbReference type="InterPro" id="IPR035986">
    <property type="entry name" value="PKD_dom_sf"/>
</dbReference>
<dbReference type="PANTHER" id="PTHR34512:SF30">
    <property type="entry name" value="OUTER MEMBRANE PROTEIN ASSEMBLY FACTOR BAMB"/>
    <property type="match status" value="1"/>
</dbReference>
<dbReference type="InterPro" id="IPR022409">
    <property type="entry name" value="PKD/Chitinase_dom"/>
</dbReference>
<dbReference type="Pfam" id="PF13360">
    <property type="entry name" value="PQQ_2"/>
    <property type="match status" value="2"/>
</dbReference>
<proteinExistence type="predicted"/>
<evidence type="ECO:0000259" key="1">
    <source>
        <dbReference type="PROSITE" id="PS50093"/>
    </source>
</evidence>
<evidence type="ECO:0000313" key="3">
    <source>
        <dbReference type="Proteomes" id="UP000198535"/>
    </source>
</evidence>
<dbReference type="PANTHER" id="PTHR34512">
    <property type="entry name" value="CELL SURFACE PROTEIN"/>
    <property type="match status" value="1"/>
</dbReference>
<dbReference type="InterPro" id="IPR018391">
    <property type="entry name" value="PQQ_b-propeller_rpt"/>
</dbReference>
<dbReference type="Gene3D" id="2.130.10.10">
    <property type="entry name" value="YVTN repeat-like/Quinoprotein amine dehydrogenase"/>
    <property type="match status" value="1"/>
</dbReference>
<organism evidence="2 3">
    <name type="scientific">Methanolobus profundi</name>
    <dbReference type="NCBI Taxonomy" id="487685"/>
    <lineage>
        <taxon>Archaea</taxon>
        <taxon>Methanobacteriati</taxon>
        <taxon>Methanobacteriota</taxon>
        <taxon>Stenosarchaea group</taxon>
        <taxon>Methanomicrobia</taxon>
        <taxon>Methanosarcinales</taxon>
        <taxon>Methanosarcinaceae</taxon>
        <taxon>Methanolobus</taxon>
    </lineage>
</organism>
<dbReference type="SUPFAM" id="SSF50998">
    <property type="entry name" value="Quinoprotein alcohol dehydrogenase-like"/>
    <property type="match status" value="1"/>
</dbReference>
<dbReference type="SMART" id="SM00089">
    <property type="entry name" value="PKD"/>
    <property type="match status" value="1"/>
</dbReference>
<dbReference type="STRING" id="487685.SAMN04488696_0621"/>
<dbReference type="Pfam" id="PF18911">
    <property type="entry name" value="PKD_4"/>
    <property type="match status" value="1"/>
</dbReference>
<feature type="domain" description="PKD" evidence="1">
    <location>
        <begin position="454"/>
        <end position="492"/>
    </location>
</feature>